<reference evidence="1 2" key="2">
    <citation type="journal article" date="2017" name="Nature">
        <title>The Apostasia genome and the evolution of orchids.</title>
        <authorList>
            <person name="Zhang G.Q."/>
            <person name="Liu K.W."/>
            <person name="Li Z."/>
            <person name="Lohaus R."/>
            <person name="Hsiao Y.Y."/>
            <person name="Niu S.C."/>
            <person name="Wang J.Y."/>
            <person name="Lin Y.C."/>
            <person name="Xu Q."/>
            <person name="Chen L.J."/>
            <person name="Yoshida K."/>
            <person name="Fujiwara S."/>
            <person name="Wang Z.W."/>
            <person name="Zhang Y.Q."/>
            <person name="Mitsuda N."/>
            <person name="Wang M."/>
            <person name="Liu G.H."/>
            <person name="Pecoraro L."/>
            <person name="Huang H.X."/>
            <person name="Xiao X.J."/>
            <person name="Lin M."/>
            <person name="Wu X.Y."/>
            <person name="Wu W.L."/>
            <person name="Chen Y.Y."/>
            <person name="Chang S.B."/>
            <person name="Sakamoto S."/>
            <person name="Ohme-Takagi M."/>
            <person name="Yagi M."/>
            <person name="Zeng S.J."/>
            <person name="Shen C.Y."/>
            <person name="Yeh C.M."/>
            <person name="Luo Y.B."/>
            <person name="Tsai W.C."/>
            <person name="Van de Peer Y."/>
            <person name="Liu Z.J."/>
        </authorList>
    </citation>
    <scope>NUCLEOTIDE SEQUENCE [LARGE SCALE GENOMIC DNA]</scope>
    <source>
        <tissue evidence="1">The whole plant</tissue>
    </source>
</reference>
<protein>
    <submittedName>
        <fullName evidence="1">Uncharacterized protein</fullName>
    </submittedName>
</protein>
<dbReference type="EMBL" id="KZ503162">
    <property type="protein sequence ID" value="PKU67857.1"/>
    <property type="molecule type" value="Genomic_DNA"/>
</dbReference>
<dbReference type="Proteomes" id="UP000233837">
    <property type="component" value="Unassembled WGS sequence"/>
</dbReference>
<dbReference type="AlphaFoldDB" id="A0A2I0VWT0"/>
<name>A0A2I0VWT0_9ASPA</name>
<organism evidence="1 2">
    <name type="scientific">Dendrobium catenatum</name>
    <dbReference type="NCBI Taxonomy" id="906689"/>
    <lineage>
        <taxon>Eukaryota</taxon>
        <taxon>Viridiplantae</taxon>
        <taxon>Streptophyta</taxon>
        <taxon>Embryophyta</taxon>
        <taxon>Tracheophyta</taxon>
        <taxon>Spermatophyta</taxon>
        <taxon>Magnoliopsida</taxon>
        <taxon>Liliopsida</taxon>
        <taxon>Asparagales</taxon>
        <taxon>Orchidaceae</taxon>
        <taxon>Epidendroideae</taxon>
        <taxon>Malaxideae</taxon>
        <taxon>Dendrobiinae</taxon>
        <taxon>Dendrobium</taxon>
    </lineage>
</organism>
<gene>
    <name evidence="1" type="ORF">MA16_Dca019383</name>
</gene>
<keyword evidence="2" id="KW-1185">Reference proteome</keyword>
<reference evidence="1 2" key="1">
    <citation type="journal article" date="2016" name="Sci. Rep.">
        <title>The Dendrobium catenatum Lindl. genome sequence provides insights into polysaccharide synthase, floral development and adaptive evolution.</title>
        <authorList>
            <person name="Zhang G.Q."/>
            <person name="Xu Q."/>
            <person name="Bian C."/>
            <person name="Tsai W.C."/>
            <person name="Yeh C.M."/>
            <person name="Liu K.W."/>
            <person name="Yoshida K."/>
            <person name="Zhang L.S."/>
            <person name="Chang S.B."/>
            <person name="Chen F."/>
            <person name="Shi Y."/>
            <person name="Su Y.Y."/>
            <person name="Zhang Y.Q."/>
            <person name="Chen L.J."/>
            <person name="Yin Y."/>
            <person name="Lin M."/>
            <person name="Huang H."/>
            <person name="Deng H."/>
            <person name="Wang Z.W."/>
            <person name="Zhu S.L."/>
            <person name="Zhao X."/>
            <person name="Deng C."/>
            <person name="Niu S.C."/>
            <person name="Huang J."/>
            <person name="Wang M."/>
            <person name="Liu G.H."/>
            <person name="Yang H.J."/>
            <person name="Xiao X.J."/>
            <person name="Hsiao Y.Y."/>
            <person name="Wu W.L."/>
            <person name="Chen Y.Y."/>
            <person name="Mitsuda N."/>
            <person name="Ohme-Takagi M."/>
            <person name="Luo Y.B."/>
            <person name="Van de Peer Y."/>
            <person name="Liu Z.J."/>
        </authorList>
    </citation>
    <scope>NUCLEOTIDE SEQUENCE [LARGE SCALE GENOMIC DNA]</scope>
    <source>
        <tissue evidence="1">The whole plant</tissue>
    </source>
</reference>
<sequence length="56" mass="6270">MHACNNYIPVVTRFFCPPEIPLLISSPTIISAHISNPSTYFVAFNKISIANVHRNL</sequence>
<evidence type="ECO:0000313" key="1">
    <source>
        <dbReference type="EMBL" id="PKU67857.1"/>
    </source>
</evidence>
<evidence type="ECO:0000313" key="2">
    <source>
        <dbReference type="Proteomes" id="UP000233837"/>
    </source>
</evidence>
<accession>A0A2I0VWT0</accession>
<proteinExistence type="predicted"/>